<dbReference type="Gene3D" id="3.30.450.20">
    <property type="entry name" value="PAS domain"/>
    <property type="match status" value="3"/>
</dbReference>
<dbReference type="PANTHER" id="PTHR45228:SF8">
    <property type="entry name" value="TWO-COMPONENT RESPONSE REGULATOR-RELATED"/>
    <property type="match status" value="1"/>
</dbReference>
<evidence type="ECO:0000259" key="2">
    <source>
        <dbReference type="PROSITE" id="PS50113"/>
    </source>
</evidence>
<dbReference type="PROSITE" id="PS51832">
    <property type="entry name" value="HD_GYP"/>
    <property type="match status" value="1"/>
</dbReference>
<dbReference type="InterPro" id="IPR000014">
    <property type="entry name" value="PAS"/>
</dbReference>
<gene>
    <name evidence="4" type="ORF">HNQ08_001574</name>
</gene>
<dbReference type="InterPro" id="IPR052020">
    <property type="entry name" value="Cyclic_di-GMP/3'3'-cGAMP_PDE"/>
</dbReference>
<dbReference type="Gene3D" id="3.30.450.40">
    <property type="match status" value="2"/>
</dbReference>
<dbReference type="SMART" id="SM00065">
    <property type="entry name" value="GAF"/>
    <property type="match status" value="1"/>
</dbReference>
<comment type="caution">
    <text evidence="4">The sequence shown here is derived from an EMBL/GenBank/DDBJ whole genome shotgun (WGS) entry which is preliminary data.</text>
</comment>
<name>A0A7W8JST0_9DEIO</name>
<proteinExistence type="predicted"/>
<dbReference type="InterPro" id="IPR001610">
    <property type="entry name" value="PAC"/>
</dbReference>
<dbReference type="SUPFAM" id="SSF55781">
    <property type="entry name" value="GAF domain-like"/>
    <property type="match status" value="2"/>
</dbReference>
<dbReference type="SUPFAM" id="SSF109604">
    <property type="entry name" value="HD-domain/PDEase-like"/>
    <property type="match status" value="1"/>
</dbReference>
<protein>
    <submittedName>
        <fullName evidence="4">PAS domain S-box-containing protein</fullName>
    </submittedName>
</protein>
<dbReference type="InterPro" id="IPR037522">
    <property type="entry name" value="HD_GYP_dom"/>
</dbReference>
<dbReference type="Pfam" id="PF13487">
    <property type="entry name" value="HD_5"/>
    <property type="match status" value="1"/>
</dbReference>
<dbReference type="InterPro" id="IPR035965">
    <property type="entry name" value="PAS-like_dom_sf"/>
</dbReference>
<dbReference type="CDD" id="cd00077">
    <property type="entry name" value="HDc"/>
    <property type="match status" value="1"/>
</dbReference>
<dbReference type="SMART" id="SM00471">
    <property type="entry name" value="HDc"/>
    <property type="match status" value="1"/>
</dbReference>
<reference evidence="4 5" key="1">
    <citation type="submission" date="2020-08" db="EMBL/GenBank/DDBJ databases">
        <title>Genomic Encyclopedia of Type Strains, Phase IV (KMG-IV): sequencing the most valuable type-strain genomes for metagenomic binning, comparative biology and taxonomic classification.</title>
        <authorList>
            <person name="Goeker M."/>
        </authorList>
    </citation>
    <scope>NUCLEOTIDE SEQUENCE [LARGE SCALE GENOMIC DNA]</scope>
    <source>
        <strain evidence="4 5">DSM 27939</strain>
    </source>
</reference>
<dbReference type="SMART" id="SM00091">
    <property type="entry name" value="PAS"/>
    <property type="match status" value="3"/>
</dbReference>
<dbReference type="InterPro" id="IPR029016">
    <property type="entry name" value="GAF-like_dom_sf"/>
</dbReference>
<dbReference type="SMART" id="SM00086">
    <property type="entry name" value="PAC"/>
    <property type="match status" value="3"/>
</dbReference>
<dbReference type="Pfam" id="PF13185">
    <property type="entry name" value="GAF_2"/>
    <property type="match status" value="2"/>
</dbReference>
<dbReference type="InterPro" id="IPR003018">
    <property type="entry name" value="GAF"/>
</dbReference>
<dbReference type="PANTHER" id="PTHR45228">
    <property type="entry name" value="CYCLIC DI-GMP PHOSPHODIESTERASE TM_0186-RELATED"/>
    <property type="match status" value="1"/>
</dbReference>
<keyword evidence="5" id="KW-1185">Reference proteome</keyword>
<dbReference type="PROSITE" id="PS50112">
    <property type="entry name" value="PAS"/>
    <property type="match status" value="3"/>
</dbReference>
<dbReference type="PROSITE" id="PS50113">
    <property type="entry name" value="PAC"/>
    <property type="match status" value="1"/>
</dbReference>
<dbReference type="InterPro" id="IPR003607">
    <property type="entry name" value="HD/PDEase_dom"/>
</dbReference>
<evidence type="ECO:0000313" key="5">
    <source>
        <dbReference type="Proteomes" id="UP000552709"/>
    </source>
</evidence>
<feature type="domain" description="PAS" evidence="1">
    <location>
        <begin position="307"/>
        <end position="377"/>
    </location>
</feature>
<dbReference type="SUPFAM" id="SSF55785">
    <property type="entry name" value="PYP-like sensor domain (PAS domain)"/>
    <property type="match status" value="3"/>
</dbReference>
<dbReference type="Gene3D" id="1.10.3210.10">
    <property type="entry name" value="Hypothetical protein af1432"/>
    <property type="match status" value="1"/>
</dbReference>
<dbReference type="RefSeq" id="WP_184129430.1">
    <property type="nucleotide sequence ID" value="NZ_JACHFL010000003.1"/>
</dbReference>
<evidence type="ECO:0000313" key="4">
    <source>
        <dbReference type="EMBL" id="MBB5362479.1"/>
    </source>
</evidence>
<dbReference type="CDD" id="cd00130">
    <property type="entry name" value="PAS"/>
    <property type="match status" value="3"/>
</dbReference>
<dbReference type="InterPro" id="IPR000700">
    <property type="entry name" value="PAS-assoc_C"/>
</dbReference>
<dbReference type="Pfam" id="PF08447">
    <property type="entry name" value="PAS_3"/>
    <property type="match status" value="3"/>
</dbReference>
<dbReference type="AlphaFoldDB" id="A0A7W8JST0"/>
<dbReference type="NCBIfam" id="TIGR00229">
    <property type="entry name" value="sensory_box"/>
    <property type="match status" value="3"/>
</dbReference>
<feature type="domain" description="HD-GYP" evidence="3">
    <location>
        <begin position="718"/>
        <end position="914"/>
    </location>
</feature>
<feature type="domain" description="PAC" evidence="2">
    <location>
        <begin position="500"/>
        <end position="552"/>
    </location>
</feature>
<accession>A0A7W8JST0</accession>
<dbReference type="EMBL" id="JACHFL010000003">
    <property type="protein sequence ID" value="MBB5362479.1"/>
    <property type="molecule type" value="Genomic_DNA"/>
</dbReference>
<feature type="domain" description="PAS" evidence="1">
    <location>
        <begin position="432"/>
        <end position="487"/>
    </location>
</feature>
<organism evidence="4 5">
    <name type="scientific">Deinococcus humi</name>
    <dbReference type="NCBI Taxonomy" id="662880"/>
    <lineage>
        <taxon>Bacteria</taxon>
        <taxon>Thermotogati</taxon>
        <taxon>Deinococcota</taxon>
        <taxon>Deinococci</taxon>
        <taxon>Deinococcales</taxon>
        <taxon>Deinococcaceae</taxon>
        <taxon>Deinococcus</taxon>
    </lineage>
</organism>
<dbReference type="Proteomes" id="UP000552709">
    <property type="component" value="Unassembled WGS sequence"/>
</dbReference>
<evidence type="ECO:0000259" key="3">
    <source>
        <dbReference type="PROSITE" id="PS51832"/>
    </source>
</evidence>
<sequence>MSDHATSPFALSVLHANDHSFQALIDHSADIFTVLDTHGRILYQSPSARHHLGCDRNPQAGQHHVNLDHVHPDDRERIARGVLESRPGMTLTLCPYRVRHAKGTWRWLEGTAVNLLDHPLVGGILVQSRDVTVRVYAEQRARALSGLSLALGSTNTTEEVVQVILQQGLEAIGALAGGVVQLGEDGEHLNVLGSVGSAEVVERTWRRFSEGTAVPALDALKQGRDLFLTREDWCERDPNLQHIDAAETGASAVLALTSNGRVMGALTLSFQGDSAFSEDERQYLRSVAAQCALALERSALKTQLQQQERLYRKLTDFSSDVVSVIALDGQTQFVSPAVTRMLGYTPEERVGLNVFDGIHPDDRDRVAREFDAAVRSTLPRLVTYRFQHKSGHWVWLESTGTNASTDPDLRGVVINTRDVTARLEAEQAHRDSTRRLQLSGEQSDTLIHIFNPDYDCVYVSPAAQGMLGYSPEELLACPVHQLIHPEDLPGVETAWKAQAPTSAYRIRRCDGTFLWVESTVRRVMDEQGALVETYIATRDITSRKEAEKALRLQLRRFQHLVELTAEFAAQEDPEQHIQTALERCLELTPYAYGFYFPVNGDTLIEPLHAGEATSEMFAWTLPLEQVHRRGEVGQALRRHEAFFAGPAQAVFSPPESLPRPVWTTMAVVPVGTRGALRGFMAFGTNDAVEVDRDIRRLLLGVGEQASRAVERSAHLDELRQSREETLRALGLALEYRDYETKGHTDRVVDLTSRLGRALGFSGDDLDALRWGAFLHDTGKVAIPDAILLKPGRLDAQEWQIIKRHPEIGYEMLHHIPSLPPATLEVVLYHQERWNGSGYPRGLIGPDIPLAARVFAVVDVYDALTSERPYKRAWTHEEAAVQLRKEAAVLLDAQVVEAFLQLTFSARSPTEERCHDPE</sequence>
<evidence type="ECO:0000259" key="1">
    <source>
        <dbReference type="PROSITE" id="PS50112"/>
    </source>
</evidence>
<feature type="domain" description="PAS" evidence="1">
    <location>
        <begin position="17"/>
        <end position="80"/>
    </location>
</feature>
<dbReference type="InterPro" id="IPR013655">
    <property type="entry name" value="PAS_fold_3"/>
</dbReference>